<evidence type="ECO:0000313" key="2">
    <source>
        <dbReference type="Proteomes" id="UP000749559"/>
    </source>
</evidence>
<dbReference type="InterPro" id="IPR050525">
    <property type="entry name" value="ECM_Assembly_Org"/>
</dbReference>
<dbReference type="PANTHER" id="PTHR24020:SF20">
    <property type="entry name" value="PH DOMAIN-CONTAINING PROTEIN"/>
    <property type="match status" value="1"/>
</dbReference>
<dbReference type="OrthoDB" id="5987433at2759"/>
<reference evidence="1" key="1">
    <citation type="submission" date="2022-03" db="EMBL/GenBank/DDBJ databases">
        <authorList>
            <person name="Martin C."/>
        </authorList>
    </citation>
    <scope>NUCLEOTIDE SEQUENCE</scope>
</reference>
<dbReference type="InterPro" id="IPR002035">
    <property type="entry name" value="VWF_A"/>
</dbReference>
<proteinExistence type="predicted"/>
<dbReference type="PANTHER" id="PTHR24020">
    <property type="entry name" value="COLLAGEN ALPHA"/>
    <property type="match status" value="1"/>
</dbReference>
<gene>
    <name evidence="1" type="ORF">OFUS_LOCUS26305</name>
</gene>
<dbReference type="CDD" id="cd01450">
    <property type="entry name" value="vWFA_subfamily_ECM"/>
    <property type="match status" value="1"/>
</dbReference>
<dbReference type="Pfam" id="PF00092">
    <property type="entry name" value="VWA"/>
    <property type="match status" value="2"/>
</dbReference>
<dbReference type="Proteomes" id="UP000749559">
    <property type="component" value="Unassembled WGS sequence"/>
</dbReference>
<dbReference type="EMBL" id="CAIIXF020000012">
    <property type="protein sequence ID" value="CAH1802654.1"/>
    <property type="molecule type" value="Genomic_DNA"/>
</dbReference>
<accession>A0A8J1XPG6</accession>
<evidence type="ECO:0000313" key="1">
    <source>
        <dbReference type="EMBL" id="CAH1802654.1"/>
    </source>
</evidence>
<dbReference type="AlphaFoldDB" id="A0A8J1XPG6"/>
<organism evidence="1 2">
    <name type="scientific">Owenia fusiformis</name>
    <name type="common">Polychaete worm</name>
    <dbReference type="NCBI Taxonomy" id="6347"/>
    <lineage>
        <taxon>Eukaryota</taxon>
        <taxon>Metazoa</taxon>
        <taxon>Spiralia</taxon>
        <taxon>Lophotrochozoa</taxon>
        <taxon>Annelida</taxon>
        <taxon>Polychaeta</taxon>
        <taxon>Sedentaria</taxon>
        <taxon>Canalipalpata</taxon>
        <taxon>Sabellida</taxon>
        <taxon>Oweniida</taxon>
        <taxon>Oweniidae</taxon>
        <taxon>Owenia</taxon>
    </lineage>
</organism>
<dbReference type="SMART" id="SM00327">
    <property type="entry name" value="VWA"/>
    <property type="match status" value="2"/>
</dbReference>
<comment type="caution">
    <text evidence="1">The sequence shown here is derived from an EMBL/GenBank/DDBJ whole genome shotgun (WGS) entry which is preliminary data.</text>
</comment>
<name>A0A8J1XPG6_OWEFU</name>
<sequence length="492" mass="54016">MKFINVLLSYITIKVCAAGKLEGDILDTLRNAKANIDKGNVKSVNVQGDGALAGGLYGISLTTTKPPTTSMQSDLPFLPGGRRDDQPSPACLDLMIVIDVSCSIKEEDRIKARDFAADVVKGILTTATVDTRVGLVRYSQTIELVFRLDDHGETDVIDNAIRTMNTSDLGCKTNTHLVLKELYSKYFTDKFGDRSNEAYPNAAILFTDGRTISQRFAPETKRQAKNAEVSDIEIHVVDVPHRQGLGDLADEFDELPTRPELLYDVKKQEDIDNIVDDLTSRYNCGDPDFGGGGDDPSSGCANVIFAIDVSCSIDRSNVTEAISIAKDIIDTSKVGHQFGAFTYDNNTVGSVPYFTDTSAQLNNLDPASRACKTRTNRAITYAGKNYFNNNSSSNVLIIFGDGNESPWRENKLAIEKANAFTRNNKGTLIWVILTSNRDEATRTRGIEEQIKVTASVNRLGTRLVFEYNDADVITVIVNYLDTHFPRCVGTVA</sequence>
<protein>
    <submittedName>
        <fullName evidence="1">Uncharacterized protein</fullName>
    </submittedName>
</protein>
<keyword evidence="2" id="KW-1185">Reference proteome</keyword>
<dbReference type="PRINTS" id="PR00453">
    <property type="entry name" value="VWFADOMAIN"/>
</dbReference>
<dbReference type="SUPFAM" id="SSF53300">
    <property type="entry name" value="vWA-like"/>
    <property type="match status" value="2"/>
</dbReference>
<dbReference type="InterPro" id="IPR036465">
    <property type="entry name" value="vWFA_dom_sf"/>
</dbReference>
<dbReference type="PROSITE" id="PS50234">
    <property type="entry name" value="VWFA"/>
    <property type="match status" value="2"/>
</dbReference>
<dbReference type="Gene3D" id="3.40.50.410">
    <property type="entry name" value="von Willebrand factor, type A domain"/>
    <property type="match status" value="2"/>
</dbReference>